<evidence type="ECO:0000313" key="3">
    <source>
        <dbReference type="Proteomes" id="UP000887540"/>
    </source>
</evidence>
<feature type="signal peptide" evidence="2">
    <location>
        <begin position="1"/>
        <end position="20"/>
    </location>
</feature>
<feature type="chain" id="PRO_5037433657" evidence="2">
    <location>
        <begin position="21"/>
        <end position="106"/>
    </location>
</feature>
<organism evidence="3 4">
    <name type="scientific">Acrobeloides nanus</name>
    <dbReference type="NCBI Taxonomy" id="290746"/>
    <lineage>
        <taxon>Eukaryota</taxon>
        <taxon>Metazoa</taxon>
        <taxon>Ecdysozoa</taxon>
        <taxon>Nematoda</taxon>
        <taxon>Chromadorea</taxon>
        <taxon>Rhabditida</taxon>
        <taxon>Tylenchina</taxon>
        <taxon>Cephalobomorpha</taxon>
        <taxon>Cephaloboidea</taxon>
        <taxon>Cephalobidae</taxon>
        <taxon>Acrobeloides</taxon>
    </lineage>
</organism>
<keyword evidence="1" id="KW-1133">Transmembrane helix</keyword>
<feature type="transmembrane region" description="Helical" evidence="1">
    <location>
        <begin position="85"/>
        <end position="104"/>
    </location>
</feature>
<evidence type="ECO:0000313" key="4">
    <source>
        <dbReference type="WBParaSite" id="ACRNAN_Path_1280.g5004.t1"/>
    </source>
</evidence>
<reference evidence="4" key="1">
    <citation type="submission" date="2022-11" db="UniProtKB">
        <authorList>
            <consortium name="WormBaseParasite"/>
        </authorList>
    </citation>
    <scope>IDENTIFICATION</scope>
</reference>
<sequence length="106" mass="11725">MKTIFVTLFLSIFVLVSIDASWDGPVVTIEREEKIPSNQPIAAQEDEVTHNRIIPSYRTDEKADGSHVRLVSSTITSGAADSAPIAIYSTMFTSILCFFVWSICAR</sequence>
<protein>
    <submittedName>
        <fullName evidence="4">Uncharacterized protein</fullName>
    </submittedName>
</protein>
<dbReference type="WBParaSite" id="ACRNAN_Path_1280.g5004.t1">
    <property type="protein sequence ID" value="ACRNAN_Path_1280.g5004.t1"/>
    <property type="gene ID" value="ACRNAN_Path_1280.g5004"/>
</dbReference>
<dbReference type="AlphaFoldDB" id="A0A914BY95"/>
<evidence type="ECO:0000256" key="1">
    <source>
        <dbReference type="SAM" id="Phobius"/>
    </source>
</evidence>
<keyword evidence="2" id="KW-0732">Signal</keyword>
<proteinExistence type="predicted"/>
<name>A0A914BY95_9BILA</name>
<keyword evidence="1" id="KW-0812">Transmembrane</keyword>
<accession>A0A914BY95</accession>
<dbReference type="Proteomes" id="UP000887540">
    <property type="component" value="Unplaced"/>
</dbReference>
<keyword evidence="1" id="KW-0472">Membrane</keyword>
<evidence type="ECO:0000256" key="2">
    <source>
        <dbReference type="SAM" id="SignalP"/>
    </source>
</evidence>
<keyword evidence="3" id="KW-1185">Reference proteome</keyword>